<name>A0A1D9PN75_BACVE</name>
<feature type="transmembrane region" description="Helical" evidence="1">
    <location>
        <begin position="5"/>
        <end position="20"/>
    </location>
</feature>
<dbReference type="OMA" id="FIFAPIH"/>
<evidence type="ECO:0000313" key="4">
    <source>
        <dbReference type="Proteomes" id="UP000250069"/>
    </source>
</evidence>
<sequence length="73" mass="8311">MRSKLSLIGVPIVMIIGYIISLSFEWLFPVLTFGVAGLYLFIFAPVQNKFIRYIFLFIFVINLLASAALYFGI</sequence>
<protein>
    <submittedName>
        <fullName evidence="3">Uncharacterized protein</fullName>
    </submittedName>
</protein>
<reference evidence="2 4" key="1">
    <citation type="submission" date="2018-06" db="EMBL/GenBank/DDBJ databases">
        <title>Complete Genome Sequence of Bacillus velezensis DSYZ, a Plant Growth-Promoting Rhizobacterium with Antifungal Activity.</title>
        <authorList>
            <person name="Du B."/>
            <person name="Ding Y."/>
            <person name="Liu K."/>
            <person name="Yao L."/>
            <person name="Wang C."/>
            <person name="Li H."/>
            <person name="Liu H."/>
        </authorList>
    </citation>
    <scope>NUCLEOTIDE SEQUENCE [LARGE SCALE GENOMIC DNA]</scope>
    <source>
        <strain evidence="2 4">DSYZ</strain>
    </source>
</reference>
<dbReference type="EMBL" id="CP063687">
    <property type="protein sequence ID" value="QOY27578.1"/>
    <property type="molecule type" value="Genomic_DNA"/>
</dbReference>
<accession>A0A1D9PN75</accession>
<proteinExistence type="predicted"/>
<feature type="transmembrane region" description="Helical" evidence="1">
    <location>
        <begin position="53"/>
        <end position="72"/>
    </location>
</feature>
<keyword evidence="1" id="KW-0812">Transmembrane</keyword>
<evidence type="ECO:0000313" key="3">
    <source>
        <dbReference type="EMBL" id="QOY27578.1"/>
    </source>
</evidence>
<dbReference type="GeneID" id="76427814"/>
<dbReference type="KEGG" id="bmp:NG74_03068"/>
<evidence type="ECO:0000256" key="1">
    <source>
        <dbReference type="SAM" id="Phobius"/>
    </source>
</evidence>
<dbReference type="Proteomes" id="UP000250069">
    <property type="component" value="Chromosome"/>
</dbReference>
<dbReference type="AlphaFoldDB" id="A0A1D9PN75"/>
<reference evidence="5" key="3">
    <citation type="submission" date="2020-10" db="EMBL/GenBank/DDBJ databases">
        <title>Complete genome sequence of Bacillus velezensis NST6.</title>
        <authorList>
            <person name="Choi J."/>
        </authorList>
    </citation>
    <scope>NUCLEOTIDE SEQUENCE [LARGE SCALE GENOMIC DNA]</scope>
    <source>
        <strain evidence="5">NST6</strain>
    </source>
</reference>
<evidence type="ECO:0000313" key="2">
    <source>
        <dbReference type="EMBL" id="AWX73577.1"/>
    </source>
</evidence>
<feature type="transmembrane region" description="Helical" evidence="1">
    <location>
        <begin position="26"/>
        <end position="46"/>
    </location>
</feature>
<reference evidence="3" key="2">
    <citation type="journal article" date="2020" name="Genomics">
        <title>Complete genome sequence of Bacillus velezensis NST6 and comparison with the species belonging to operational group B. amyloliquefaciens.</title>
        <authorList>
            <person name="Choi J."/>
            <person name="Nam J."/>
            <person name="Seo M.H."/>
        </authorList>
    </citation>
    <scope>NUCLEOTIDE SEQUENCE</scope>
    <source>
        <strain evidence="3">NST6</strain>
    </source>
</reference>
<dbReference type="Proteomes" id="UP000587477">
    <property type="component" value="Chromosome"/>
</dbReference>
<accession>A0A2D3DRK3</accession>
<dbReference type="EMBL" id="CP030150">
    <property type="protein sequence ID" value="AWX73577.1"/>
    <property type="molecule type" value="Genomic_DNA"/>
</dbReference>
<keyword evidence="1" id="KW-0472">Membrane</keyword>
<keyword evidence="1" id="KW-1133">Transmembrane helix</keyword>
<dbReference type="STRING" id="1155777.BANAU_3108"/>
<gene>
    <name evidence="3" type="ORF">BACVE_002591</name>
    <name evidence="2" type="ORF">BVDSYZ_16795</name>
</gene>
<dbReference type="Pfam" id="PF19395">
    <property type="entry name" value="DUF5970"/>
    <property type="match status" value="1"/>
</dbReference>
<organism evidence="3 5">
    <name type="scientific">Bacillus velezensis</name>
    <dbReference type="NCBI Taxonomy" id="492670"/>
    <lineage>
        <taxon>Bacteria</taxon>
        <taxon>Bacillati</taxon>
        <taxon>Bacillota</taxon>
        <taxon>Bacilli</taxon>
        <taxon>Bacillales</taxon>
        <taxon>Bacillaceae</taxon>
        <taxon>Bacillus</taxon>
        <taxon>Bacillus amyloliquefaciens group</taxon>
    </lineage>
</organism>
<dbReference type="InterPro" id="IPR046013">
    <property type="entry name" value="DUF5970"/>
</dbReference>
<evidence type="ECO:0000313" key="5">
    <source>
        <dbReference type="Proteomes" id="UP000587477"/>
    </source>
</evidence>
<dbReference type="RefSeq" id="WP_003151978.1">
    <property type="nucleotide sequence ID" value="NZ_AP018402.1"/>
</dbReference>